<dbReference type="EMBL" id="AGVV01000052">
    <property type="protein sequence ID" value="EHK75758.1"/>
    <property type="molecule type" value="Genomic_DNA"/>
</dbReference>
<dbReference type="RefSeq" id="WP_003532269.1">
    <property type="nucleotide sequence ID" value="NZ_AGVV01000052.1"/>
</dbReference>
<feature type="region of interest" description="Disordered" evidence="1">
    <location>
        <begin position="104"/>
        <end position="127"/>
    </location>
</feature>
<proteinExistence type="predicted"/>
<evidence type="ECO:0000313" key="3">
    <source>
        <dbReference type="Proteomes" id="UP000004038"/>
    </source>
</evidence>
<dbReference type="Proteomes" id="UP000004038">
    <property type="component" value="Unassembled WGS sequence"/>
</dbReference>
<dbReference type="AlphaFoldDB" id="H0G4P8"/>
<evidence type="ECO:0000313" key="2">
    <source>
        <dbReference type="EMBL" id="EHK75758.1"/>
    </source>
</evidence>
<gene>
    <name evidence="2" type="ORF">SM0020_22272</name>
</gene>
<sequence length="127" mass="13985">MGKPVLDQVGSEMITYVAEISGRGIAAFDAANDIEAQAQLANRGLLRDLIVLQNEGRALWDGVAEIHVRMATPEETEIWQTSRAAVQSGEDSDDEGRHVFLVPVIDPSHDKFDDDDEPHDDDDRDGD</sequence>
<accession>H0G4P8</accession>
<protein>
    <submittedName>
        <fullName evidence="2">Uncharacterized protein</fullName>
    </submittedName>
</protein>
<evidence type="ECO:0000256" key="1">
    <source>
        <dbReference type="SAM" id="MobiDB-lite"/>
    </source>
</evidence>
<feature type="compositionally biased region" description="Acidic residues" evidence="1">
    <location>
        <begin position="113"/>
        <end position="127"/>
    </location>
</feature>
<organism evidence="2 3">
    <name type="scientific">Sinorhizobium meliloti CCNWSX0020</name>
    <dbReference type="NCBI Taxonomy" id="1107881"/>
    <lineage>
        <taxon>Bacteria</taxon>
        <taxon>Pseudomonadati</taxon>
        <taxon>Pseudomonadota</taxon>
        <taxon>Alphaproteobacteria</taxon>
        <taxon>Hyphomicrobiales</taxon>
        <taxon>Rhizobiaceae</taxon>
        <taxon>Sinorhizobium/Ensifer group</taxon>
        <taxon>Sinorhizobium</taxon>
    </lineage>
</organism>
<name>H0G4P8_RHIML</name>
<reference evidence="2 3" key="1">
    <citation type="journal article" date="2012" name="J. Bacteriol.">
        <title>Draft Genome Sequence of Sinorhizobium meliloti CCNWSX0020, a Nitrogen-Fixing Symbiont with Copper Tolerance Capability Isolated from Lead-Zinc Mine Tailings.</title>
        <authorList>
            <person name="Li Z."/>
            <person name="Ma Z."/>
            <person name="Hao X."/>
            <person name="Wei G."/>
        </authorList>
    </citation>
    <scope>NUCLEOTIDE SEQUENCE [LARGE SCALE GENOMIC DNA]</scope>
    <source>
        <strain evidence="2 3">CCNWSX0020</strain>
    </source>
</reference>